<evidence type="ECO:0000313" key="2">
    <source>
        <dbReference type="EMBL" id="RHH73364.1"/>
    </source>
</evidence>
<proteinExistence type="predicted"/>
<dbReference type="Proteomes" id="UP000283713">
    <property type="component" value="Unassembled WGS sequence"/>
</dbReference>
<evidence type="ECO:0008006" key="4">
    <source>
        <dbReference type="Google" id="ProtNLM"/>
    </source>
</evidence>
<keyword evidence="1" id="KW-1133">Transmembrane helix</keyword>
<organism evidence="2 3">
    <name type="scientific">Phocaeicola vulgatus</name>
    <name type="common">Bacteroides vulgatus</name>
    <dbReference type="NCBI Taxonomy" id="821"/>
    <lineage>
        <taxon>Bacteria</taxon>
        <taxon>Pseudomonadati</taxon>
        <taxon>Bacteroidota</taxon>
        <taxon>Bacteroidia</taxon>
        <taxon>Bacteroidales</taxon>
        <taxon>Bacteroidaceae</taxon>
        <taxon>Phocaeicola</taxon>
    </lineage>
</organism>
<feature type="transmembrane region" description="Helical" evidence="1">
    <location>
        <begin position="57"/>
        <end position="80"/>
    </location>
</feature>
<name>A0A414XID2_PHOVU</name>
<protein>
    <recommendedName>
        <fullName evidence="4">Acyltransferase 3 domain-containing protein</fullName>
    </recommendedName>
</protein>
<keyword evidence="1" id="KW-0812">Transmembrane</keyword>
<dbReference type="AlphaFoldDB" id="A0A414XID2"/>
<feature type="transmembrane region" description="Helical" evidence="1">
    <location>
        <begin position="19"/>
        <end position="37"/>
    </location>
</feature>
<dbReference type="EMBL" id="QRKA01000051">
    <property type="protein sequence ID" value="RHH73364.1"/>
    <property type="molecule type" value="Genomic_DNA"/>
</dbReference>
<accession>A0A414XID2</accession>
<sequence length="93" mass="10950">MEVAKLVCNDWTDVHERHLLMWIAQSSYIIYLFHTTFEGLVKAVLRKLLIDSNVWYVFIPSAILVIFSGVIIPMLLYRFVLKKHRITKLLFGL</sequence>
<evidence type="ECO:0000256" key="1">
    <source>
        <dbReference type="SAM" id="Phobius"/>
    </source>
</evidence>
<gene>
    <name evidence="2" type="ORF">DW193_21350</name>
</gene>
<comment type="caution">
    <text evidence="2">The sequence shown here is derived from an EMBL/GenBank/DDBJ whole genome shotgun (WGS) entry which is preliminary data.</text>
</comment>
<keyword evidence="1" id="KW-0472">Membrane</keyword>
<reference evidence="2 3" key="1">
    <citation type="submission" date="2018-08" db="EMBL/GenBank/DDBJ databases">
        <title>A genome reference for cultivated species of the human gut microbiota.</title>
        <authorList>
            <person name="Zou Y."/>
            <person name="Xue W."/>
            <person name="Luo G."/>
        </authorList>
    </citation>
    <scope>NUCLEOTIDE SEQUENCE [LARGE SCALE GENOMIC DNA]</scope>
    <source>
        <strain evidence="2 3">AM16-6</strain>
    </source>
</reference>
<evidence type="ECO:0000313" key="3">
    <source>
        <dbReference type="Proteomes" id="UP000283713"/>
    </source>
</evidence>